<reference evidence="2" key="2">
    <citation type="submission" date="2018-05" db="EMBL/GenBank/DDBJ databases">
        <title>OmerRS3 (Oryza meridionalis Reference Sequence Version 3).</title>
        <authorList>
            <person name="Zhang J."/>
            <person name="Kudrna D."/>
            <person name="Lee S."/>
            <person name="Talag J."/>
            <person name="Welchert J."/>
            <person name="Wing R.A."/>
        </authorList>
    </citation>
    <scope>NUCLEOTIDE SEQUENCE [LARGE SCALE GENOMIC DNA]</scope>
    <source>
        <strain evidence="2">cv. OR44</strain>
    </source>
</reference>
<dbReference type="Gramene" id="OMERI05G10970.1">
    <property type="protein sequence ID" value="OMERI05G10970.1"/>
    <property type="gene ID" value="OMERI05G10970"/>
</dbReference>
<proteinExistence type="predicted"/>
<sequence length="174" mass="18328">MTGAARATEAGGSERATAVTTRQRTAAVSAADGGGSGAGGERRRERCGRRSWRRTTTGAARSAEAGGSKRVTAATKPFLRVRGDNEALHRRPLYRLVSHLGTLTGGATLFTPPPLIPSSLPSTLKRASRKSALEAGDGKPEPGATLVVVRQVPPARRALFPRNWHDGRSRAVRG</sequence>
<feature type="compositionally biased region" description="Low complexity" evidence="1">
    <location>
        <begin position="54"/>
        <end position="70"/>
    </location>
</feature>
<feature type="region of interest" description="Disordered" evidence="1">
    <location>
        <begin position="1"/>
        <end position="70"/>
    </location>
</feature>
<evidence type="ECO:0000313" key="2">
    <source>
        <dbReference type="EnsemblPlants" id="OMERI05G10970.1"/>
    </source>
</evidence>
<dbReference type="HOGENOM" id="CLU_108684_0_0_1"/>
<dbReference type="AlphaFoldDB" id="A0A0E0DQ45"/>
<dbReference type="EnsemblPlants" id="OMERI05G10970.1">
    <property type="protein sequence ID" value="OMERI05G10970.1"/>
    <property type="gene ID" value="OMERI05G10970"/>
</dbReference>
<keyword evidence="3" id="KW-1185">Reference proteome</keyword>
<protein>
    <submittedName>
        <fullName evidence="2">Uncharacterized protein</fullName>
    </submittedName>
</protein>
<reference evidence="2" key="1">
    <citation type="submission" date="2015-04" db="UniProtKB">
        <authorList>
            <consortium name="EnsemblPlants"/>
        </authorList>
    </citation>
    <scope>IDENTIFICATION</scope>
</reference>
<organism evidence="2">
    <name type="scientific">Oryza meridionalis</name>
    <dbReference type="NCBI Taxonomy" id="40149"/>
    <lineage>
        <taxon>Eukaryota</taxon>
        <taxon>Viridiplantae</taxon>
        <taxon>Streptophyta</taxon>
        <taxon>Embryophyta</taxon>
        <taxon>Tracheophyta</taxon>
        <taxon>Spermatophyta</taxon>
        <taxon>Magnoliopsida</taxon>
        <taxon>Liliopsida</taxon>
        <taxon>Poales</taxon>
        <taxon>Poaceae</taxon>
        <taxon>BOP clade</taxon>
        <taxon>Oryzoideae</taxon>
        <taxon>Oryzeae</taxon>
        <taxon>Oryzinae</taxon>
        <taxon>Oryza</taxon>
    </lineage>
</organism>
<evidence type="ECO:0000313" key="3">
    <source>
        <dbReference type="Proteomes" id="UP000008021"/>
    </source>
</evidence>
<dbReference type="Proteomes" id="UP000008021">
    <property type="component" value="Chromosome 5"/>
</dbReference>
<accession>A0A0E0DQ45</accession>
<name>A0A0E0DQ45_9ORYZ</name>
<feature type="compositionally biased region" description="Low complexity" evidence="1">
    <location>
        <begin position="15"/>
        <end position="31"/>
    </location>
</feature>
<evidence type="ECO:0000256" key="1">
    <source>
        <dbReference type="SAM" id="MobiDB-lite"/>
    </source>
</evidence>